<sequence>MLGLFWEHPPALDPEVVGNMMQSTRDRIRGLEDRIQALLTEQKELVVRAATLGGQQRKRLREMSSDPTSGPYDFSPWLSLLLIDPCFLLSACVRNLPQCSVITSAKASAHSKLLKLKGNTYSTKKARHFLSAEIQFECRVACLAWVNFRAPLTHMMRGKKEIGWCWLMPLLTILASTMSLIGSPACEFIQYRSQLAFIQSRQVQWDLPCLSRAIRHELEEVQQDQYRTGIASLSIFGSYFVSLSNAISSIRSVRVTGRSQLVAIRSVPISGQ</sequence>
<organism evidence="2 3">
    <name type="scientific">Tagetes erecta</name>
    <name type="common">African marigold</name>
    <dbReference type="NCBI Taxonomy" id="13708"/>
    <lineage>
        <taxon>Eukaryota</taxon>
        <taxon>Viridiplantae</taxon>
        <taxon>Streptophyta</taxon>
        <taxon>Embryophyta</taxon>
        <taxon>Tracheophyta</taxon>
        <taxon>Spermatophyta</taxon>
        <taxon>Magnoliopsida</taxon>
        <taxon>eudicotyledons</taxon>
        <taxon>Gunneridae</taxon>
        <taxon>Pentapetalae</taxon>
        <taxon>asterids</taxon>
        <taxon>campanulids</taxon>
        <taxon>Asterales</taxon>
        <taxon>Asteraceae</taxon>
        <taxon>Asteroideae</taxon>
        <taxon>Heliantheae alliance</taxon>
        <taxon>Tageteae</taxon>
        <taxon>Tagetes</taxon>
    </lineage>
</organism>
<evidence type="ECO:0000313" key="3">
    <source>
        <dbReference type="Proteomes" id="UP001229421"/>
    </source>
</evidence>
<name>A0AAD8KVC9_TARER</name>
<evidence type="ECO:0000256" key="1">
    <source>
        <dbReference type="SAM" id="Coils"/>
    </source>
</evidence>
<gene>
    <name evidence="2" type="ORF">QVD17_12088</name>
</gene>
<keyword evidence="3" id="KW-1185">Reference proteome</keyword>
<protein>
    <submittedName>
        <fullName evidence="2">Uncharacterized protein</fullName>
    </submittedName>
</protein>
<reference evidence="2" key="1">
    <citation type="journal article" date="2023" name="bioRxiv">
        <title>Improved chromosome-level genome assembly for marigold (Tagetes erecta).</title>
        <authorList>
            <person name="Jiang F."/>
            <person name="Yuan L."/>
            <person name="Wang S."/>
            <person name="Wang H."/>
            <person name="Xu D."/>
            <person name="Wang A."/>
            <person name="Fan W."/>
        </authorList>
    </citation>
    <scope>NUCLEOTIDE SEQUENCE</scope>
    <source>
        <strain evidence="2">WSJ</strain>
        <tissue evidence="2">Leaf</tissue>
    </source>
</reference>
<dbReference type="PANTHER" id="PTHR36344">
    <property type="entry name" value="RX N-TERMINAL DOMAIN-CONTAINING PROTEIN"/>
    <property type="match status" value="1"/>
</dbReference>
<dbReference type="PANTHER" id="PTHR36344:SF1">
    <property type="entry name" value="RX N-TERMINAL DOMAIN-CONTAINING PROTEIN"/>
    <property type="match status" value="1"/>
</dbReference>
<comment type="caution">
    <text evidence="2">The sequence shown here is derived from an EMBL/GenBank/DDBJ whole genome shotgun (WGS) entry which is preliminary data.</text>
</comment>
<dbReference type="EMBL" id="JAUHHV010000003">
    <property type="protein sequence ID" value="KAK1429832.1"/>
    <property type="molecule type" value="Genomic_DNA"/>
</dbReference>
<accession>A0AAD8KVC9</accession>
<dbReference type="AlphaFoldDB" id="A0AAD8KVC9"/>
<dbReference type="Proteomes" id="UP001229421">
    <property type="component" value="Unassembled WGS sequence"/>
</dbReference>
<proteinExistence type="predicted"/>
<evidence type="ECO:0000313" key="2">
    <source>
        <dbReference type="EMBL" id="KAK1429832.1"/>
    </source>
</evidence>
<keyword evidence="1" id="KW-0175">Coiled coil</keyword>
<feature type="coiled-coil region" evidence="1">
    <location>
        <begin position="21"/>
        <end position="48"/>
    </location>
</feature>